<name>A0A2X2T5P7_9ENTR</name>
<sequence>MRSRRSQPPAVPDVRTLASRRENGGDLSRNRASLLIFTLTLPLSLEGRGNEQCSPSSVFPLSLWERAGVRVNCLPALIAPGYDPTQAELSCREQRKRAIVGNESRTTPNVWVMAGGFTASAAMSSPGAGGRQGAWRNAT</sequence>
<reference evidence="2 3" key="1">
    <citation type="submission" date="2018-06" db="EMBL/GenBank/DDBJ databases">
        <authorList>
            <consortium name="Pathogen Informatics"/>
            <person name="Doyle S."/>
        </authorList>
    </citation>
    <scope>NUCLEOTIDE SEQUENCE [LARGE SCALE GENOMIC DNA]</scope>
    <source>
        <strain evidence="2 3">NCTC12120</strain>
    </source>
</reference>
<proteinExistence type="predicted"/>
<organism evidence="2 3">
    <name type="scientific">Cedecea neteri</name>
    <dbReference type="NCBI Taxonomy" id="158822"/>
    <lineage>
        <taxon>Bacteria</taxon>
        <taxon>Pseudomonadati</taxon>
        <taxon>Pseudomonadota</taxon>
        <taxon>Gammaproteobacteria</taxon>
        <taxon>Enterobacterales</taxon>
        <taxon>Enterobacteriaceae</taxon>
        <taxon>Cedecea</taxon>
    </lineage>
</organism>
<accession>A0A2X2T5P7</accession>
<evidence type="ECO:0000256" key="1">
    <source>
        <dbReference type="SAM" id="MobiDB-lite"/>
    </source>
</evidence>
<feature type="region of interest" description="Disordered" evidence="1">
    <location>
        <begin position="1"/>
        <end position="25"/>
    </location>
</feature>
<dbReference type="EMBL" id="UAVU01000003">
    <property type="protein sequence ID" value="SQA99644.1"/>
    <property type="molecule type" value="Genomic_DNA"/>
</dbReference>
<evidence type="ECO:0000313" key="3">
    <source>
        <dbReference type="Proteomes" id="UP000251197"/>
    </source>
</evidence>
<evidence type="ECO:0000313" key="2">
    <source>
        <dbReference type="EMBL" id="SQA99644.1"/>
    </source>
</evidence>
<protein>
    <submittedName>
        <fullName evidence="2">Uncharacterized protein</fullName>
    </submittedName>
</protein>
<dbReference type="AlphaFoldDB" id="A0A2X2T5P7"/>
<dbReference type="Proteomes" id="UP000251197">
    <property type="component" value="Unassembled WGS sequence"/>
</dbReference>
<gene>
    <name evidence="2" type="ORF">NCTC12120_03566</name>
</gene>